<feature type="region of interest" description="Disordered" evidence="1">
    <location>
        <begin position="1"/>
        <end position="74"/>
    </location>
</feature>
<keyword evidence="3" id="KW-1185">Reference proteome</keyword>
<organism evidence="2 3">
    <name type="scientific">Eumeta variegata</name>
    <name type="common">Bagworm moth</name>
    <name type="synonym">Eumeta japonica</name>
    <dbReference type="NCBI Taxonomy" id="151549"/>
    <lineage>
        <taxon>Eukaryota</taxon>
        <taxon>Metazoa</taxon>
        <taxon>Ecdysozoa</taxon>
        <taxon>Arthropoda</taxon>
        <taxon>Hexapoda</taxon>
        <taxon>Insecta</taxon>
        <taxon>Pterygota</taxon>
        <taxon>Neoptera</taxon>
        <taxon>Endopterygota</taxon>
        <taxon>Lepidoptera</taxon>
        <taxon>Glossata</taxon>
        <taxon>Ditrysia</taxon>
        <taxon>Tineoidea</taxon>
        <taxon>Psychidae</taxon>
        <taxon>Oiketicinae</taxon>
        <taxon>Eumeta</taxon>
    </lineage>
</organism>
<feature type="compositionally biased region" description="Basic and acidic residues" evidence="1">
    <location>
        <begin position="1"/>
        <end position="13"/>
    </location>
</feature>
<reference evidence="2 3" key="1">
    <citation type="journal article" date="2019" name="Commun. Biol.">
        <title>The bagworm genome reveals a unique fibroin gene that provides high tensile strength.</title>
        <authorList>
            <person name="Kono N."/>
            <person name="Nakamura H."/>
            <person name="Ohtoshi R."/>
            <person name="Tomita M."/>
            <person name="Numata K."/>
            <person name="Arakawa K."/>
        </authorList>
    </citation>
    <scope>NUCLEOTIDE SEQUENCE [LARGE SCALE GENOMIC DNA]</scope>
</reference>
<evidence type="ECO:0000256" key="1">
    <source>
        <dbReference type="SAM" id="MobiDB-lite"/>
    </source>
</evidence>
<protein>
    <submittedName>
        <fullName evidence="2">Uncharacterized protein</fullName>
    </submittedName>
</protein>
<sequence>MEKSMLRLHRVEKMMGGPNEPHPGEGQKEKEVSADPTRDKSDDVKARRWQLAGRGKQQRNVCGNGGGLHPKRTP</sequence>
<comment type="caution">
    <text evidence="2">The sequence shown here is derived from an EMBL/GenBank/DDBJ whole genome shotgun (WGS) entry which is preliminary data.</text>
</comment>
<dbReference type="EMBL" id="BGZK01000553">
    <property type="protein sequence ID" value="GBP49849.1"/>
    <property type="molecule type" value="Genomic_DNA"/>
</dbReference>
<feature type="compositionally biased region" description="Basic and acidic residues" evidence="1">
    <location>
        <begin position="22"/>
        <end position="46"/>
    </location>
</feature>
<gene>
    <name evidence="2" type="ORF">EVAR_83798_1</name>
</gene>
<evidence type="ECO:0000313" key="2">
    <source>
        <dbReference type="EMBL" id="GBP49849.1"/>
    </source>
</evidence>
<proteinExistence type="predicted"/>
<accession>A0A4C1WHL4</accession>
<dbReference type="AlphaFoldDB" id="A0A4C1WHL4"/>
<dbReference type="Proteomes" id="UP000299102">
    <property type="component" value="Unassembled WGS sequence"/>
</dbReference>
<name>A0A4C1WHL4_EUMVA</name>
<evidence type="ECO:0000313" key="3">
    <source>
        <dbReference type="Proteomes" id="UP000299102"/>
    </source>
</evidence>